<accession>A0A7S3DRV3</accession>
<proteinExistence type="predicted"/>
<evidence type="ECO:0000313" key="1">
    <source>
        <dbReference type="EMBL" id="CAD9975582.1"/>
    </source>
</evidence>
<reference evidence="1" key="1">
    <citation type="submission" date="2021-01" db="EMBL/GenBank/DDBJ databases">
        <authorList>
            <person name="Corre E."/>
            <person name="Pelletier E."/>
            <person name="Niang G."/>
            <person name="Scheremetjew M."/>
            <person name="Finn R."/>
            <person name="Kale V."/>
            <person name="Holt S."/>
            <person name="Cochrane G."/>
            <person name="Meng A."/>
            <person name="Brown T."/>
            <person name="Cohen L."/>
        </authorList>
    </citation>
    <scope>NUCLEOTIDE SEQUENCE</scope>
    <source>
        <strain evidence="1">CCMP125</strain>
    </source>
</reference>
<organism evidence="1">
    <name type="scientific">Entomoneis paludosa</name>
    <dbReference type="NCBI Taxonomy" id="265537"/>
    <lineage>
        <taxon>Eukaryota</taxon>
        <taxon>Sar</taxon>
        <taxon>Stramenopiles</taxon>
        <taxon>Ochrophyta</taxon>
        <taxon>Bacillariophyta</taxon>
        <taxon>Bacillariophyceae</taxon>
        <taxon>Bacillariophycidae</taxon>
        <taxon>Entomoneidaceae</taxon>
        <taxon>Entomoneis</taxon>
    </lineage>
</organism>
<dbReference type="AlphaFoldDB" id="A0A7S3DRV3"/>
<protein>
    <submittedName>
        <fullName evidence="1">Uncharacterized protein</fullName>
    </submittedName>
</protein>
<sequence length="126" mass="14351">MHAYKAQPRASTVIQGIGRMNYSKKGNGATRRSVLLSNTFNIEFWRRTCAKMVYCCVCVCQSEGKGLAQLRTSLSVMGPFQEHEKSTYSVIQPYQKKSKHANMYFPLHSKDVISSLTVKQQNLKRL</sequence>
<name>A0A7S3DRV3_9STRA</name>
<dbReference type="EMBL" id="HBHT01024337">
    <property type="protein sequence ID" value="CAD9975582.1"/>
    <property type="molecule type" value="Transcribed_RNA"/>
</dbReference>
<gene>
    <name evidence="1" type="ORF">APAL1065_LOCUS16335</name>
</gene>